<name>A0A2G9QJD0_AQUCT</name>
<evidence type="ECO:0000256" key="4">
    <source>
        <dbReference type="ARBA" id="ARBA00023040"/>
    </source>
</evidence>
<keyword evidence="7" id="KW-0807">Transducer</keyword>
<dbReference type="EMBL" id="KV972131">
    <property type="protein sequence ID" value="PIO15704.1"/>
    <property type="molecule type" value="Genomic_DNA"/>
</dbReference>
<feature type="non-terminal residue" evidence="9">
    <location>
        <position position="108"/>
    </location>
</feature>
<evidence type="ECO:0000313" key="10">
    <source>
        <dbReference type="Proteomes" id="UP000228934"/>
    </source>
</evidence>
<dbReference type="GO" id="GO:0007200">
    <property type="term" value="P:phospholipase C-activating G protein-coupled receptor signaling pathway"/>
    <property type="evidence" value="ECO:0007669"/>
    <property type="project" value="TreeGrafter"/>
</dbReference>
<dbReference type="AlphaFoldDB" id="A0A2G9QJD0"/>
<feature type="transmembrane region" description="Helical" evidence="8">
    <location>
        <begin position="79"/>
        <end position="104"/>
    </location>
</feature>
<dbReference type="GO" id="GO:0006954">
    <property type="term" value="P:inflammatory response"/>
    <property type="evidence" value="ECO:0007669"/>
    <property type="project" value="TreeGrafter"/>
</dbReference>
<dbReference type="GO" id="GO:0004875">
    <property type="term" value="F:complement receptor activity"/>
    <property type="evidence" value="ECO:0007669"/>
    <property type="project" value="TreeGrafter"/>
</dbReference>
<evidence type="ECO:0000256" key="3">
    <source>
        <dbReference type="ARBA" id="ARBA00022989"/>
    </source>
</evidence>
<dbReference type="SUPFAM" id="SSF81321">
    <property type="entry name" value="Family A G protein-coupled receptor-like"/>
    <property type="match status" value="1"/>
</dbReference>
<dbReference type="PRINTS" id="PR00237">
    <property type="entry name" value="GPCRRHODOPSN"/>
</dbReference>
<proteinExistence type="predicted"/>
<dbReference type="InterPro" id="IPR000276">
    <property type="entry name" value="GPCR_Rhodpsn"/>
</dbReference>
<dbReference type="OrthoDB" id="9905908at2759"/>
<organism evidence="9 10">
    <name type="scientific">Aquarana catesbeiana</name>
    <name type="common">American bullfrog</name>
    <name type="synonym">Rana catesbeiana</name>
    <dbReference type="NCBI Taxonomy" id="8400"/>
    <lineage>
        <taxon>Eukaryota</taxon>
        <taxon>Metazoa</taxon>
        <taxon>Chordata</taxon>
        <taxon>Craniata</taxon>
        <taxon>Vertebrata</taxon>
        <taxon>Euteleostomi</taxon>
        <taxon>Amphibia</taxon>
        <taxon>Batrachia</taxon>
        <taxon>Anura</taxon>
        <taxon>Neobatrachia</taxon>
        <taxon>Ranoidea</taxon>
        <taxon>Ranidae</taxon>
        <taxon>Aquarana</taxon>
    </lineage>
</organism>
<evidence type="ECO:0000256" key="6">
    <source>
        <dbReference type="ARBA" id="ARBA00023170"/>
    </source>
</evidence>
<accession>A0A2G9QJD0</accession>
<keyword evidence="5 8" id="KW-0472">Membrane</keyword>
<dbReference type="PANTHER" id="PTHR24225:SF73">
    <property type="entry name" value="C3A ANAPHYLATOXIN CHEMOTACTIC RECEPTOR-LIKE"/>
    <property type="match status" value="1"/>
</dbReference>
<keyword evidence="3 8" id="KW-1133">Transmembrane helix</keyword>
<dbReference type="GO" id="GO:0005886">
    <property type="term" value="C:plasma membrane"/>
    <property type="evidence" value="ECO:0007669"/>
    <property type="project" value="TreeGrafter"/>
</dbReference>
<feature type="transmembrane region" description="Helical" evidence="8">
    <location>
        <begin position="47"/>
        <end position="67"/>
    </location>
</feature>
<keyword evidence="10" id="KW-1185">Reference proteome</keyword>
<comment type="subcellular location">
    <subcellularLocation>
        <location evidence="1">Membrane</location>
        <topology evidence="1">Multi-pass membrane protein</topology>
    </subcellularLocation>
</comment>
<dbReference type="GO" id="GO:0007204">
    <property type="term" value="P:positive regulation of cytosolic calcium ion concentration"/>
    <property type="evidence" value="ECO:0007669"/>
    <property type="project" value="TreeGrafter"/>
</dbReference>
<gene>
    <name evidence="9" type="ORF">AB205_0111240</name>
</gene>
<sequence length="108" mass="12289">MEQGLMNSEKRASSLKNLAQVAKRQKDTMYTESSYELAYTITKVTTISCYFFTFIVGVIGNGLVIWITGCRMKTVNAVWFLNLAIADFLCCISLPVRIVEWLLLDHNK</sequence>
<dbReference type="Gene3D" id="1.20.1070.10">
    <property type="entry name" value="Rhodopsin 7-helix transmembrane proteins"/>
    <property type="match status" value="1"/>
</dbReference>
<evidence type="ECO:0000313" key="9">
    <source>
        <dbReference type="EMBL" id="PIO15704.1"/>
    </source>
</evidence>
<evidence type="ECO:0000256" key="2">
    <source>
        <dbReference type="ARBA" id="ARBA00022692"/>
    </source>
</evidence>
<keyword evidence="6" id="KW-0675">Receptor</keyword>
<evidence type="ECO:0000256" key="1">
    <source>
        <dbReference type="ARBA" id="ARBA00004141"/>
    </source>
</evidence>
<dbReference type="PANTHER" id="PTHR24225">
    <property type="entry name" value="CHEMOTACTIC RECEPTOR"/>
    <property type="match status" value="1"/>
</dbReference>
<keyword evidence="2 8" id="KW-0812">Transmembrane</keyword>
<evidence type="ECO:0008006" key="11">
    <source>
        <dbReference type="Google" id="ProtNLM"/>
    </source>
</evidence>
<evidence type="ECO:0000256" key="8">
    <source>
        <dbReference type="SAM" id="Phobius"/>
    </source>
</evidence>
<dbReference type="GO" id="GO:0004982">
    <property type="term" value="F:N-formyl peptide receptor activity"/>
    <property type="evidence" value="ECO:0007669"/>
    <property type="project" value="TreeGrafter"/>
</dbReference>
<keyword evidence="4" id="KW-0297">G-protein coupled receptor</keyword>
<protein>
    <recommendedName>
        <fullName evidence="11">G-protein coupled receptors family 1 profile domain-containing protein</fullName>
    </recommendedName>
</protein>
<evidence type="ECO:0000256" key="7">
    <source>
        <dbReference type="ARBA" id="ARBA00023224"/>
    </source>
</evidence>
<reference evidence="10" key="1">
    <citation type="journal article" date="2017" name="Nat. Commun.">
        <title>The North American bullfrog draft genome provides insight into hormonal regulation of long noncoding RNA.</title>
        <authorList>
            <person name="Hammond S.A."/>
            <person name="Warren R.L."/>
            <person name="Vandervalk B.P."/>
            <person name="Kucuk E."/>
            <person name="Khan H."/>
            <person name="Gibb E.A."/>
            <person name="Pandoh P."/>
            <person name="Kirk H."/>
            <person name="Zhao Y."/>
            <person name="Jones M."/>
            <person name="Mungall A.J."/>
            <person name="Coope R."/>
            <person name="Pleasance S."/>
            <person name="Moore R.A."/>
            <person name="Holt R.A."/>
            <person name="Round J.M."/>
            <person name="Ohora S."/>
            <person name="Walle B.V."/>
            <person name="Veldhoen N."/>
            <person name="Helbing C.C."/>
            <person name="Birol I."/>
        </authorList>
    </citation>
    <scope>NUCLEOTIDE SEQUENCE [LARGE SCALE GENOMIC DNA]</scope>
</reference>
<evidence type="ECO:0000256" key="5">
    <source>
        <dbReference type="ARBA" id="ARBA00023136"/>
    </source>
</evidence>
<dbReference type="InterPro" id="IPR000826">
    <property type="entry name" value="Formyl_rcpt-rel"/>
</dbReference>
<dbReference type="Proteomes" id="UP000228934">
    <property type="component" value="Unassembled WGS sequence"/>
</dbReference>